<feature type="compositionally biased region" description="Basic and acidic residues" evidence="1">
    <location>
        <begin position="215"/>
        <end position="228"/>
    </location>
</feature>
<sequence length="268" mass="27081">MLNDTEFSKSAVESPDTGFDSGAEPPAAAPPVRFGRLALCVATASALALGVVGTVAYGVWFNHDQQAYAEAMAHARQALGTAASAAAAPALVKSIVTPRPATFAAAPRSAAGGMPAPAVKPVTTGTQATAVASATTGTQATADPPTTAQTQAATAASDGEEGGKLASWSGPVTRLPAPTVSETVVADAKPAPTASSVPAAAPSNPAPQQLASGRPGRDARLAQQDRRATSAANARHKGSLFARMGSFFRRVSYRQHDTGNRQDIYSHP</sequence>
<protein>
    <recommendedName>
        <fullName evidence="5">Meckel syndrome type 1 protein</fullName>
    </recommendedName>
</protein>
<evidence type="ECO:0000256" key="1">
    <source>
        <dbReference type="SAM" id="MobiDB-lite"/>
    </source>
</evidence>
<evidence type="ECO:0000313" key="3">
    <source>
        <dbReference type="EMBL" id="CAE6729273.1"/>
    </source>
</evidence>
<organism evidence="3 4">
    <name type="scientific">Paraburkholderia aspalathi</name>
    <dbReference type="NCBI Taxonomy" id="1324617"/>
    <lineage>
        <taxon>Bacteria</taxon>
        <taxon>Pseudomonadati</taxon>
        <taxon>Pseudomonadota</taxon>
        <taxon>Betaproteobacteria</taxon>
        <taxon>Burkholderiales</taxon>
        <taxon>Burkholderiaceae</taxon>
        <taxon>Paraburkholderia</taxon>
    </lineage>
</organism>
<feature type="region of interest" description="Disordered" evidence="1">
    <location>
        <begin position="188"/>
        <end position="237"/>
    </location>
</feature>
<keyword evidence="4" id="KW-1185">Reference proteome</keyword>
<keyword evidence="2" id="KW-1133">Transmembrane helix</keyword>
<feature type="compositionally biased region" description="Low complexity" evidence="1">
    <location>
        <begin position="188"/>
        <end position="212"/>
    </location>
</feature>
<keyword evidence="2" id="KW-0472">Membrane</keyword>
<keyword evidence="2" id="KW-0812">Transmembrane</keyword>
<evidence type="ECO:0000256" key="2">
    <source>
        <dbReference type="SAM" id="Phobius"/>
    </source>
</evidence>
<name>A0ABM8R2M9_9BURK</name>
<reference evidence="3 4" key="1">
    <citation type="submission" date="2021-02" db="EMBL/GenBank/DDBJ databases">
        <authorList>
            <person name="Vanwijnsberghe S."/>
        </authorList>
    </citation>
    <scope>NUCLEOTIDE SEQUENCE [LARGE SCALE GENOMIC DNA]</scope>
    <source>
        <strain evidence="3 4">R-69658</strain>
    </source>
</reference>
<proteinExistence type="predicted"/>
<feature type="compositionally biased region" description="Low complexity" evidence="1">
    <location>
        <begin position="134"/>
        <end position="156"/>
    </location>
</feature>
<gene>
    <name evidence="3" type="ORF">R69658_01738</name>
</gene>
<feature type="transmembrane region" description="Helical" evidence="2">
    <location>
        <begin position="37"/>
        <end position="60"/>
    </location>
</feature>
<dbReference type="Proteomes" id="UP000674425">
    <property type="component" value="Unassembled WGS sequence"/>
</dbReference>
<dbReference type="EMBL" id="CAJNAU010000011">
    <property type="protein sequence ID" value="CAE6729273.1"/>
    <property type="molecule type" value="Genomic_DNA"/>
</dbReference>
<dbReference type="RefSeq" id="WP_200618859.1">
    <property type="nucleotide sequence ID" value="NZ_CAJNAU010000011.1"/>
</dbReference>
<accession>A0ABM8R2M9</accession>
<feature type="region of interest" description="Disordered" evidence="1">
    <location>
        <begin position="133"/>
        <end position="175"/>
    </location>
</feature>
<comment type="caution">
    <text evidence="3">The sequence shown here is derived from an EMBL/GenBank/DDBJ whole genome shotgun (WGS) entry which is preliminary data.</text>
</comment>
<feature type="region of interest" description="Disordered" evidence="1">
    <location>
        <begin position="1"/>
        <end position="26"/>
    </location>
</feature>
<evidence type="ECO:0000313" key="4">
    <source>
        <dbReference type="Proteomes" id="UP000674425"/>
    </source>
</evidence>
<evidence type="ECO:0008006" key="5">
    <source>
        <dbReference type="Google" id="ProtNLM"/>
    </source>
</evidence>